<keyword evidence="4" id="KW-0812">Transmembrane</keyword>
<evidence type="ECO:0000256" key="2">
    <source>
        <dbReference type="ARBA" id="ARBA00022679"/>
    </source>
</evidence>
<keyword evidence="2" id="KW-0808">Transferase</keyword>
<evidence type="ECO:0000313" key="6">
    <source>
        <dbReference type="EMBL" id="CAB0045171.1"/>
    </source>
</evidence>
<feature type="transmembrane region" description="Helical" evidence="4">
    <location>
        <begin position="341"/>
        <end position="364"/>
    </location>
</feature>
<dbReference type="PANTHER" id="PTHR10983:SF24">
    <property type="entry name" value="1-ACYLGLYCEROL-3-PHOSPHATE O-ACYLTRANSFERASE 3, ISOFORM E-RELATED"/>
    <property type="match status" value="1"/>
</dbReference>
<keyword evidence="3" id="KW-0012">Acyltransferase</keyword>
<keyword evidence="7" id="KW-1185">Reference proteome</keyword>
<dbReference type="SUPFAM" id="SSF69593">
    <property type="entry name" value="Glycerol-3-phosphate (1)-acyltransferase"/>
    <property type="match status" value="1"/>
</dbReference>
<dbReference type="EMBL" id="CADCXV010001538">
    <property type="protein sequence ID" value="CAB0045171.1"/>
    <property type="molecule type" value="Genomic_DNA"/>
</dbReference>
<evidence type="ECO:0000256" key="3">
    <source>
        <dbReference type="ARBA" id="ARBA00023315"/>
    </source>
</evidence>
<name>A0A6H5J6P7_9HYME</name>
<dbReference type="InterPro" id="IPR032098">
    <property type="entry name" value="Acyltransf_C"/>
</dbReference>
<dbReference type="PANTHER" id="PTHR10983">
    <property type="entry name" value="1-ACYLGLYCEROL-3-PHOSPHATE ACYLTRANSFERASE-RELATED"/>
    <property type="match status" value="1"/>
</dbReference>
<gene>
    <name evidence="6" type="ORF">TBRA_LOCUS16713</name>
</gene>
<evidence type="ECO:0000256" key="4">
    <source>
        <dbReference type="SAM" id="Phobius"/>
    </source>
</evidence>
<evidence type="ECO:0000256" key="1">
    <source>
        <dbReference type="ARBA" id="ARBA00008655"/>
    </source>
</evidence>
<dbReference type="GO" id="GO:0003841">
    <property type="term" value="F:1-acylglycerol-3-phosphate O-acyltransferase activity"/>
    <property type="evidence" value="ECO:0007669"/>
    <property type="project" value="TreeGrafter"/>
</dbReference>
<feature type="transmembrane region" description="Helical" evidence="4">
    <location>
        <begin position="12"/>
        <end position="38"/>
    </location>
</feature>
<dbReference type="InterPro" id="IPR002123">
    <property type="entry name" value="Plipid/glycerol_acylTrfase"/>
</dbReference>
<dbReference type="SMART" id="SM00563">
    <property type="entry name" value="PlsC"/>
    <property type="match status" value="1"/>
</dbReference>
<dbReference type="Pfam" id="PF01553">
    <property type="entry name" value="Acyltransferase"/>
    <property type="match status" value="1"/>
</dbReference>
<organism evidence="6 7">
    <name type="scientific">Trichogramma brassicae</name>
    <dbReference type="NCBI Taxonomy" id="86971"/>
    <lineage>
        <taxon>Eukaryota</taxon>
        <taxon>Metazoa</taxon>
        <taxon>Ecdysozoa</taxon>
        <taxon>Arthropoda</taxon>
        <taxon>Hexapoda</taxon>
        <taxon>Insecta</taxon>
        <taxon>Pterygota</taxon>
        <taxon>Neoptera</taxon>
        <taxon>Endopterygota</taxon>
        <taxon>Hymenoptera</taxon>
        <taxon>Apocrita</taxon>
        <taxon>Proctotrupomorpha</taxon>
        <taxon>Chalcidoidea</taxon>
        <taxon>Trichogrammatidae</taxon>
        <taxon>Trichogramma</taxon>
    </lineage>
</organism>
<dbReference type="GO" id="GO:0012505">
    <property type="term" value="C:endomembrane system"/>
    <property type="evidence" value="ECO:0007669"/>
    <property type="project" value="TreeGrafter"/>
</dbReference>
<proteinExistence type="inferred from homology"/>
<feature type="transmembrane region" description="Helical" evidence="4">
    <location>
        <begin position="58"/>
        <end position="78"/>
    </location>
</feature>
<keyword evidence="4" id="KW-0472">Membrane</keyword>
<accession>A0A6H5J6P7</accession>
<comment type="similarity">
    <text evidence="1">Belongs to the 1-acyl-sn-glycerol-3-phosphate acyltransferase family.</text>
</comment>
<feature type="domain" description="Phospholipid/glycerol acyltransferase" evidence="5">
    <location>
        <begin position="92"/>
        <end position="214"/>
    </location>
</feature>
<dbReference type="Proteomes" id="UP000479190">
    <property type="component" value="Unassembled WGS sequence"/>
</dbReference>
<reference evidence="6 7" key="1">
    <citation type="submission" date="2020-02" db="EMBL/GenBank/DDBJ databases">
        <authorList>
            <person name="Ferguson B K."/>
        </authorList>
    </citation>
    <scope>NUCLEOTIDE SEQUENCE [LARGE SCALE GENOMIC DNA]</scope>
</reference>
<evidence type="ECO:0000259" key="5">
    <source>
        <dbReference type="SMART" id="SM00563"/>
    </source>
</evidence>
<evidence type="ECO:0000313" key="7">
    <source>
        <dbReference type="Proteomes" id="UP000479190"/>
    </source>
</evidence>
<protein>
    <recommendedName>
        <fullName evidence="5">Phospholipid/glycerol acyltransferase domain-containing protein</fullName>
    </recommendedName>
</protein>
<sequence length="390" mass="45368">MGSLSYLKRSRIVHLLFAITFFTSGLIINLMQCILYFGLRPFSKYFYRKINYYLCYSFYSQLVFMAEWWAGADIILYIDKKDFDKYYGHEHGYLLMNHSYEIDWLIGWVFCERIKVLGNCKAYAKKSIQYIPTLGWAWKFAESIFLQRSWDKDKEVIGSQIRELADYPDSIWLLLYAEGTRFTPEKAEASKKFAKEKGLPVLKHHLTPRTRGFTASIPHLRGKVDAIYDIQLAFKPSETTKPTMTNLLLGKKVEAHMYINRIPLNSVPENEEEAAQWLHNIYQVKDRMQESFLESGDFFATSGVPKVDSFKLERRMWTFVNTAFWSIVILVPMLYYLVKLFLSGSLCFFSIGVGIIILFFLLMYKTIGMSEISKSSSYGAAAGAEQKKMK</sequence>
<keyword evidence="4" id="KW-1133">Transmembrane helix</keyword>
<dbReference type="AlphaFoldDB" id="A0A6H5J6P7"/>
<dbReference type="Pfam" id="PF16076">
    <property type="entry name" value="Acyltransf_C"/>
    <property type="match status" value="1"/>
</dbReference>
<dbReference type="OrthoDB" id="189226at2759"/>
<dbReference type="CDD" id="cd07990">
    <property type="entry name" value="LPLAT_LCLAT1-like"/>
    <property type="match status" value="1"/>
</dbReference>
<feature type="transmembrane region" description="Helical" evidence="4">
    <location>
        <begin position="316"/>
        <end position="335"/>
    </location>
</feature>